<evidence type="ECO:0000313" key="3">
    <source>
        <dbReference type="EMBL" id="KFI53164.1"/>
    </source>
</evidence>
<feature type="region of interest" description="Disordered" evidence="2">
    <location>
        <begin position="1"/>
        <end position="20"/>
    </location>
</feature>
<keyword evidence="3" id="KW-0328">Glycosyltransferase</keyword>
<evidence type="ECO:0000313" key="4">
    <source>
        <dbReference type="Proteomes" id="UP000029072"/>
    </source>
</evidence>
<reference evidence="3 4" key="1">
    <citation type="submission" date="2014-03" db="EMBL/GenBank/DDBJ databases">
        <title>Genomics of Bifidobacteria.</title>
        <authorList>
            <person name="Ventura M."/>
            <person name="Milani C."/>
            <person name="Lugli G.A."/>
        </authorList>
    </citation>
    <scope>NUCLEOTIDE SEQUENCE [LARGE SCALE GENOMIC DNA]</scope>
    <source>
        <strain evidence="3 4">DSM 23973</strain>
    </source>
</reference>
<evidence type="ECO:0000256" key="2">
    <source>
        <dbReference type="SAM" id="MobiDB-lite"/>
    </source>
</evidence>
<keyword evidence="3" id="KW-0808">Transferase</keyword>
<dbReference type="GO" id="GO:0047274">
    <property type="term" value="F:galactinol-sucrose galactosyltransferase activity"/>
    <property type="evidence" value="ECO:0007669"/>
    <property type="project" value="UniProtKB-EC"/>
</dbReference>
<dbReference type="InterPro" id="IPR008811">
    <property type="entry name" value="Glycosyl_hydrolases_36"/>
</dbReference>
<proteinExistence type="predicted"/>
<evidence type="ECO:0000256" key="1">
    <source>
        <dbReference type="ARBA" id="ARBA00023277"/>
    </source>
</evidence>
<dbReference type="OrthoDB" id="9758822at2"/>
<dbReference type="PANTHER" id="PTHR31268">
    <property type="match status" value="1"/>
</dbReference>
<dbReference type="InterPro" id="IPR013785">
    <property type="entry name" value="Aldolase_TIM"/>
</dbReference>
<dbReference type="eggNOG" id="COG3345">
    <property type="taxonomic scope" value="Bacteria"/>
</dbReference>
<keyword evidence="1" id="KW-0119">Carbohydrate metabolism</keyword>
<dbReference type="EMBL" id="JGYS01000014">
    <property type="protein sequence ID" value="KFI53164.1"/>
    <property type="molecule type" value="Genomic_DNA"/>
</dbReference>
<sequence length="641" mass="69857">MHEPSNVAVAPNGAASAGTSSPIGVRCVTAHVDTGRAAYGEPATANRQLPADAIAVTTMDVPAGTPDPLLWRFDVDAELPQPEGRAAAFQEQETFTSIAGLEAAIDVPAPAPGITPLCLYQHKEWWMRPTWVQALADVPPRTQMLLYRCVDGRWVVLLAVSGDDVRADFAAALGGGPHAVSNTDDCALRLIVSSNKTGRTIMRDVVCYAAIGKDPYRAVRVCVEAAARRLGVSTRRERPFPEALTGLGWCTWDSLGREVSESAIIAKMEEFRAKDVPISWVLIDDGWSDTDRVHETLRGFDADHERFPHGLVHTVDLLKRRYGVRSVGVWQAFQGYWAGIDPEWAAAQSAVTCTANGCLIPAAGQDAAARFWDTWDTHLTAAGVDFVKVDSQSSTSVMTRGSESYGEATWGRHRALDTVTSDLFDGALINCMGMSSEDYWHRPTSPITRTSDDYLPHHPESLAEHLIENAYCALLLGELYHCDWDMFWTEHPHAWTHAVLRVMSGGPVYCSDTLGHTDAAVLRALLDPVTGRLRRPDEPARPIVDSLLADPTRSARALGVEARFGGESVIAFIGLREGESQWGVIEAGDEPLQVTELAVGDAPNVDRGTVVIPAHGRERYEVAYGRVRLLRIRIACVPDAS</sequence>
<organism evidence="3 4">
    <name type="scientific">Bifidobacterium callitrichos DSM 23973</name>
    <dbReference type="NCBI Taxonomy" id="1437609"/>
    <lineage>
        <taxon>Bacteria</taxon>
        <taxon>Bacillati</taxon>
        <taxon>Actinomycetota</taxon>
        <taxon>Actinomycetes</taxon>
        <taxon>Bifidobacteriales</taxon>
        <taxon>Bifidobacteriaceae</taxon>
        <taxon>Bifidobacterium</taxon>
    </lineage>
</organism>
<gene>
    <name evidence="3" type="ORF">BCAL_2065</name>
</gene>
<protein>
    <submittedName>
        <fullName evidence="3">Alpha-galactosidase</fullName>
        <ecNumber evidence="3">2.4.1.82</ecNumber>
    </submittedName>
</protein>
<dbReference type="STRING" id="1437609.BCAL_2065"/>
<accession>A0A087A314</accession>
<dbReference type="Proteomes" id="UP000029072">
    <property type="component" value="Unassembled WGS sequence"/>
</dbReference>
<dbReference type="SUPFAM" id="SSF51445">
    <property type="entry name" value="(Trans)glycosidases"/>
    <property type="match status" value="1"/>
</dbReference>
<dbReference type="InterPro" id="IPR017853">
    <property type="entry name" value="GH"/>
</dbReference>
<dbReference type="AlphaFoldDB" id="A0A087A314"/>
<dbReference type="Gene3D" id="3.20.20.70">
    <property type="entry name" value="Aldolase class I"/>
    <property type="match status" value="1"/>
</dbReference>
<name>A0A087A314_9BIFI</name>
<comment type="caution">
    <text evidence="3">The sequence shown here is derived from an EMBL/GenBank/DDBJ whole genome shotgun (WGS) entry which is preliminary data.</text>
</comment>
<dbReference type="PANTHER" id="PTHR31268:SF32">
    <property type="entry name" value="GALACTINOL--SUCROSE GALACTOSYLTRANSFERASE 2-RELATED"/>
    <property type="match status" value="1"/>
</dbReference>
<dbReference type="Pfam" id="PF05691">
    <property type="entry name" value="Raffinose_syn"/>
    <property type="match status" value="2"/>
</dbReference>
<dbReference type="EC" id="2.4.1.82" evidence="3"/>